<evidence type="ECO:0000313" key="1">
    <source>
        <dbReference type="EMBL" id="NMG27030.1"/>
    </source>
</evidence>
<dbReference type="EMBL" id="WTVG01000121">
    <property type="protein sequence ID" value="NMG27030.1"/>
    <property type="molecule type" value="Genomic_DNA"/>
</dbReference>
<name>A0ABX1PQZ7_9RHOO</name>
<accession>A0ABX1PQZ7</accession>
<keyword evidence="2" id="KW-1185">Reference proteome</keyword>
<evidence type="ECO:0000313" key="2">
    <source>
        <dbReference type="Proteomes" id="UP000615989"/>
    </source>
</evidence>
<comment type="caution">
    <text evidence="1">The sequence shown here is derived from an EMBL/GenBank/DDBJ whole genome shotgun (WGS) entry which is preliminary data.</text>
</comment>
<protein>
    <recommendedName>
        <fullName evidence="3">Transposase</fullName>
    </recommendedName>
</protein>
<proteinExistence type="predicted"/>
<reference evidence="1" key="1">
    <citation type="submission" date="2019-12" db="EMBL/GenBank/DDBJ databases">
        <title>Comparative genomics gives insights into the taxonomy of the Azoarcus-Aromatoleum group and reveals separate origins of nif in the plant-associated Azoarcus and non-plant-associated Aromatoleum sub-groups.</title>
        <authorList>
            <person name="Lafos M."/>
            <person name="Maluk M."/>
            <person name="Batista M."/>
            <person name="Junghare M."/>
            <person name="Carmona M."/>
            <person name="Faoro H."/>
            <person name="Cruz L.M."/>
            <person name="Battistoni F."/>
            <person name="De Souza E."/>
            <person name="Pedrosa F."/>
            <person name="Chen W.-M."/>
            <person name="Poole P.S."/>
            <person name="Dixon R.A."/>
            <person name="James E.K."/>
        </authorList>
    </citation>
    <scope>NUCLEOTIDE SEQUENCE</scope>
    <source>
        <strain evidence="1">LuFRes1</strain>
    </source>
</reference>
<organism evidence="1 2">
    <name type="scientific">Aromatoleum anaerobium</name>
    <dbReference type="NCBI Taxonomy" id="182180"/>
    <lineage>
        <taxon>Bacteria</taxon>
        <taxon>Pseudomonadati</taxon>
        <taxon>Pseudomonadota</taxon>
        <taxon>Betaproteobacteria</taxon>
        <taxon>Rhodocyclales</taxon>
        <taxon>Rhodocyclaceae</taxon>
        <taxon>Aromatoleum</taxon>
    </lineage>
</organism>
<gene>
    <name evidence="1" type="ORF">GO606_20465</name>
</gene>
<dbReference type="Proteomes" id="UP000615989">
    <property type="component" value="Unassembled WGS sequence"/>
</dbReference>
<dbReference type="RefSeq" id="WP_169120632.1">
    <property type="nucleotide sequence ID" value="NZ_WTVG02000029.1"/>
</dbReference>
<evidence type="ECO:0008006" key="3">
    <source>
        <dbReference type="Google" id="ProtNLM"/>
    </source>
</evidence>
<sequence length="132" mass="15163">MSAAQHLLRVTRSYGEGLFQCYRISELPRTNNALEQIFGRVRYHERRASGRKVASPSLVTDGAVRVPAALYARIVPVTAQMLAAVPHEAWRARRAELERQRRARRQRCRFRRHPIDYLTNLEQAAGKLTLPS</sequence>